<dbReference type="SUPFAM" id="SSF53448">
    <property type="entry name" value="Nucleotide-diphospho-sugar transferases"/>
    <property type="match status" value="1"/>
</dbReference>
<keyword evidence="2" id="KW-0328">Glycosyltransferase</keyword>
<dbReference type="InterPro" id="IPR046673">
    <property type="entry name" value="ToxA_N"/>
</dbReference>
<dbReference type="InterPro" id="IPR007577">
    <property type="entry name" value="GlycoTrfase_DXD_sugar-bd_CS"/>
</dbReference>
<reference evidence="2 3" key="1">
    <citation type="submission" date="2018-12" db="EMBL/GenBank/DDBJ databases">
        <authorList>
            <person name="Li S."/>
            <person name="Yang R."/>
            <person name="Chen G."/>
            <person name="Zou L."/>
            <person name="Zhang C."/>
            <person name="Chen Y."/>
            <person name="Liu Z."/>
            <person name="Li Y."/>
            <person name="Yan Y."/>
            <person name="Huang M."/>
            <person name="Chen T."/>
        </authorList>
    </citation>
    <scope>NUCLEOTIDE SEQUENCE [LARGE SCALE GENOMIC DNA]</scope>
    <source>
        <strain evidence="2 3">1257</strain>
    </source>
</reference>
<dbReference type="OrthoDB" id="7022734at2"/>
<dbReference type="Pfam" id="PF20178">
    <property type="entry name" value="ToxA_N"/>
    <property type="match status" value="1"/>
</dbReference>
<feature type="domain" description="Dermonecrotic toxin N-terminal" evidence="1">
    <location>
        <begin position="19"/>
        <end position="291"/>
    </location>
</feature>
<protein>
    <submittedName>
        <fullName evidence="2">Mannosyltransferase</fullName>
    </submittedName>
</protein>
<evidence type="ECO:0000313" key="2">
    <source>
        <dbReference type="EMBL" id="AZL67800.1"/>
    </source>
</evidence>
<dbReference type="Gene3D" id="3.90.550.20">
    <property type="match status" value="1"/>
</dbReference>
<gene>
    <name evidence="2" type="ORF">EJA05_08630</name>
</gene>
<sequence>MNTPIVNNAGVQYVRDHLRHFPRPDRIAADAIKAWAAQHQLNLDPDQVDVVTLHYQSGSNASWEGIVVQKQSLTQAMLSNWQGESNNNLVGGLFGEPWAGHFPGKIRLVEKLREREWYSNGAAYAVYNGLFRRSQPQEYSHKTHIDVPAEDLQRFIWNLDFHTRYKALLDSYWSNHLDSYRVSAQINFLAACNKQAAQGSLSRAGVRLAWQAAGVTTRPSSVLVRPLNVYGYTATDLLCFKDRTSGLTLLYIPGNASPLHEFANEALLKEWFAQQCKDLQKRQALMEHFAQADTPDGLSYSGLATALDGLAAYPRSNDLNPQRPGFTTEGHWAPRDYVNYKINTYSPPIAGELFLALAQRHKRRSYQDADFIVTDQNEVLKARWRGYLKSALDYLAPLALVVPELAPLFAIGGMAQFGLGLDQAIHGKSQAQQAAGVQGAAFGLLNAAPLLHQLAQESPLLLSFKDERFVMPSQVNGQLGYPMGPVSPPHFPEAIVEYFHNPEPIAPLTDADPLVSSRVTRTPRYDGTPDSLYATVDGYVTEMIYDVEFDAFIREDELNHVDPNFHVPDPETNRLMEVDVRTRPVTDAMRMGTLRALGIDLHLPVEYPTIDATALQPIPKQVSSIWVGDKVISPALLTNLGRNATRLSESQYAYRLFLSNTTPEAYRENLRLLAEHAPTLQVMTLEEQPFYASFQRSRYFAQYQAAIDGNSGVATNFSSASDVLRYPLLNHEGGLYLDVDDTLREPGRPLMINGQPRGEPGEAIDSIELLAPRDGLLLYPPVSNEKLGMHLLYNTTPIGSHPGNPLLEAISEEMHSRFAAEPGFYDSRPDPQVDPQAAYDYATRLNKLTGPAMLNSVIDRHMPLQATLRQITNLYGMPRVNAGHFVDLQRFNQLQHQWLPLGRIVRIGGSHSWATT</sequence>
<dbReference type="Proteomes" id="UP000268230">
    <property type="component" value="Chromosome"/>
</dbReference>
<dbReference type="InterPro" id="IPR029044">
    <property type="entry name" value="Nucleotide-diphossugar_trans"/>
</dbReference>
<dbReference type="AlphaFoldDB" id="A0A3S8UHF0"/>
<evidence type="ECO:0000259" key="1">
    <source>
        <dbReference type="Pfam" id="PF20178"/>
    </source>
</evidence>
<keyword evidence="2" id="KW-0808">Transferase</keyword>
<dbReference type="EMBL" id="CP034338">
    <property type="protein sequence ID" value="AZL67800.1"/>
    <property type="molecule type" value="Genomic_DNA"/>
</dbReference>
<dbReference type="GO" id="GO:0016757">
    <property type="term" value="F:glycosyltransferase activity"/>
    <property type="evidence" value="ECO:0007669"/>
    <property type="project" value="UniProtKB-KW"/>
</dbReference>
<dbReference type="Pfam" id="PF04488">
    <property type="entry name" value="Gly_transf_sug"/>
    <property type="match status" value="1"/>
</dbReference>
<organism evidence="2 3">
    <name type="scientific">Pseudomonas entomophila</name>
    <dbReference type="NCBI Taxonomy" id="312306"/>
    <lineage>
        <taxon>Bacteria</taxon>
        <taxon>Pseudomonadati</taxon>
        <taxon>Pseudomonadota</taxon>
        <taxon>Gammaproteobacteria</taxon>
        <taxon>Pseudomonadales</taxon>
        <taxon>Pseudomonadaceae</taxon>
        <taxon>Pseudomonas</taxon>
    </lineage>
</organism>
<proteinExistence type="predicted"/>
<name>A0A3S8UHF0_9PSED</name>
<dbReference type="KEGG" id="pory:EJA05_08630"/>
<evidence type="ECO:0000313" key="3">
    <source>
        <dbReference type="Proteomes" id="UP000268230"/>
    </source>
</evidence>
<accession>A0A3S8UHF0</accession>